<evidence type="ECO:0000256" key="4">
    <source>
        <dbReference type="ARBA" id="ARBA00023038"/>
    </source>
</evidence>
<dbReference type="CDD" id="cd08368">
    <property type="entry name" value="LIM"/>
    <property type="match status" value="3"/>
</dbReference>
<feature type="domain" description="LIM zinc-binding" evidence="6">
    <location>
        <begin position="247"/>
        <end position="307"/>
    </location>
</feature>
<dbReference type="Pfam" id="PF00412">
    <property type="entry name" value="LIM"/>
    <property type="match status" value="4"/>
</dbReference>
<feature type="domain" description="LIM zinc-binding" evidence="6">
    <location>
        <begin position="308"/>
        <end position="364"/>
    </location>
</feature>
<protein>
    <recommendedName>
        <fullName evidence="6">LIM zinc-binding domain-containing protein</fullName>
    </recommendedName>
</protein>
<gene>
    <name evidence="7" type="ORF">CAOG_004110</name>
</gene>
<dbReference type="PROSITE" id="PS00478">
    <property type="entry name" value="LIM_DOMAIN_1"/>
    <property type="match status" value="2"/>
</dbReference>
<evidence type="ECO:0000256" key="2">
    <source>
        <dbReference type="ARBA" id="ARBA00022737"/>
    </source>
</evidence>
<dbReference type="OrthoDB" id="15567at2759"/>
<evidence type="ECO:0000256" key="3">
    <source>
        <dbReference type="ARBA" id="ARBA00022833"/>
    </source>
</evidence>
<reference evidence="8" key="1">
    <citation type="submission" date="2011-02" db="EMBL/GenBank/DDBJ databases">
        <title>The Genome Sequence of Capsaspora owczarzaki ATCC 30864.</title>
        <authorList>
            <person name="Russ C."/>
            <person name="Cuomo C."/>
            <person name="Burger G."/>
            <person name="Gray M.W."/>
            <person name="Holland P.W.H."/>
            <person name="King N."/>
            <person name="Lang F.B.F."/>
            <person name="Roger A.J."/>
            <person name="Ruiz-Trillo I."/>
            <person name="Young S.K."/>
            <person name="Zeng Q."/>
            <person name="Gargeya S."/>
            <person name="Alvarado L."/>
            <person name="Berlin A."/>
            <person name="Chapman S.B."/>
            <person name="Chen Z."/>
            <person name="Freedman E."/>
            <person name="Gellesch M."/>
            <person name="Goldberg J."/>
            <person name="Griggs A."/>
            <person name="Gujja S."/>
            <person name="Heilman E."/>
            <person name="Heiman D."/>
            <person name="Howarth C."/>
            <person name="Mehta T."/>
            <person name="Neiman D."/>
            <person name="Pearson M."/>
            <person name="Roberts A."/>
            <person name="Saif S."/>
            <person name="Shea T."/>
            <person name="Shenoy N."/>
            <person name="Sisk P."/>
            <person name="Stolte C."/>
            <person name="Sykes S."/>
            <person name="White J."/>
            <person name="Yandava C."/>
            <person name="Haas B."/>
            <person name="Nusbaum C."/>
            <person name="Birren B."/>
        </authorList>
    </citation>
    <scope>NUCLEOTIDE SEQUENCE</scope>
    <source>
        <strain evidence="8">ATCC 30864</strain>
    </source>
</reference>
<accession>A0A0D2WQN3</accession>
<keyword evidence="4 5" id="KW-0440">LIM domain</keyword>
<dbReference type="Gene3D" id="2.10.110.10">
    <property type="entry name" value="Cysteine Rich Protein"/>
    <property type="match status" value="4"/>
</dbReference>
<keyword evidence="1 5" id="KW-0479">Metal-binding</keyword>
<proteinExistence type="predicted"/>
<keyword evidence="3 5" id="KW-0862">Zinc</keyword>
<dbReference type="eggNOG" id="KOG1703">
    <property type="taxonomic scope" value="Eukaryota"/>
</dbReference>
<evidence type="ECO:0000259" key="6">
    <source>
        <dbReference type="PROSITE" id="PS50023"/>
    </source>
</evidence>
<feature type="domain" description="LIM zinc-binding" evidence="6">
    <location>
        <begin position="372"/>
        <end position="431"/>
    </location>
</feature>
<dbReference type="PROSITE" id="PS50023">
    <property type="entry name" value="LIM_DOMAIN_2"/>
    <property type="match status" value="3"/>
</dbReference>
<dbReference type="GO" id="GO:0046872">
    <property type="term" value="F:metal ion binding"/>
    <property type="evidence" value="ECO:0007669"/>
    <property type="project" value="UniProtKB-KW"/>
</dbReference>
<evidence type="ECO:0000313" key="7">
    <source>
        <dbReference type="EMBL" id="KJE93303.1"/>
    </source>
</evidence>
<dbReference type="SUPFAM" id="SSF57716">
    <property type="entry name" value="Glucocorticoid receptor-like (DNA-binding domain)"/>
    <property type="match status" value="4"/>
</dbReference>
<evidence type="ECO:0000313" key="8">
    <source>
        <dbReference type="Proteomes" id="UP000008743"/>
    </source>
</evidence>
<evidence type="ECO:0000256" key="1">
    <source>
        <dbReference type="ARBA" id="ARBA00022723"/>
    </source>
</evidence>
<dbReference type="EMBL" id="KE346365">
    <property type="protein sequence ID" value="KJE93303.1"/>
    <property type="molecule type" value="Genomic_DNA"/>
</dbReference>
<dbReference type="STRING" id="595528.A0A0D2WQN3"/>
<dbReference type="GO" id="GO:0003712">
    <property type="term" value="F:transcription coregulator activity"/>
    <property type="evidence" value="ECO:0007669"/>
    <property type="project" value="TreeGrafter"/>
</dbReference>
<dbReference type="RefSeq" id="XP_004347935.2">
    <property type="nucleotide sequence ID" value="XM_004347885.2"/>
</dbReference>
<evidence type="ECO:0000256" key="5">
    <source>
        <dbReference type="PROSITE-ProRule" id="PRU00125"/>
    </source>
</evidence>
<dbReference type="Proteomes" id="UP000008743">
    <property type="component" value="Unassembled WGS sequence"/>
</dbReference>
<dbReference type="InParanoid" id="A0A0D2WQN3"/>
<dbReference type="AlphaFoldDB" id="A0A0D2WQN3"/>
<dbReference type="PANTHER" id="PTHR24205:SF16">
    <property type="entry name" value="GH01042P-RELATED"/>
    <property type="match status" value="1"/>
</dbReference>
<dbReference type="SMART" id="SM00132">
    <property type="entry name" value="LIM"/>
    <property type="match status" value="4"/>
</dbReference>
<dbReference type="InterPro" id="IPR001781">
    <property type="entry name" value="Znf_LIM"/>
</dbReference>
<dbReference type="PANTHER" id="PTHR24205">
    <property type="entry name" value="FOUR AND A HALF LIM DOMAINS PROTEIN"/>
    <property type="match status" value="1"/>
</dbReference>
<organism evidence="7 8">
    <name type="scientific">Capsaspora owczarzaki (strain ATCC 30864)</name>
    <dbReference type="NCBI Taxonomy" id="595528"/>
    <lineage>
        <taxon>Eukaryota</taxon>
        <taxon>Filasterea</taxon>
        <taxon>Capsaspora</taxon>
    </lineage>
</organism>
<keyword evidence="8" id="KW-1185">Reference proteome</keyword>
<name>A0A0D2WQN3_CAPO3</name>
<keyword evidence="2" id="KW-0677">Repeat</keyword>
<sequence>MSDYADISELQPKLASLVIAPVPSSDTLGTSYLQAPGHFNPPTLPPRGRAATLATPTTSDPLYAVVDKKLKTAVLGNAAPRPHDRFTEAELDSVFDDLDIMASAILSAGKGAGMNTVAFRDAAPSPLVAPRPASLFFPDGEKPPLPANHPAERTKSDVYDVPADTILSAAAARSLTSAQSFVSSPEYESFSDLKKAPATLPRSAQLNYASLAHASGAEAAQALAPEPAKKEEPAAEPVPQHDAAGVPLCATCRNPVTSTQPALEALGRTWHHDHFVCHACKLPITGNFFHHNDMPYCHRDYLNAIAPKCALCNLPVVERGLHAMNKDWHAACFACAKCGSPLKEYMLVNGKPYCQEGTCKVSLSSADVKQGDHCRGCQALITDEFLVALGAHWHKPCFCCKTCGSQLQDGGFFVHEGHPYCILDYQAVTGVICVTCSKPIVGEVLTFNSSYYHKTCFTCERPGCPEVLGGQFYNFNNKRFCVAHGTEMLQNLTAKYIYTGSK</sequence>
<dbReference type="PhylomeDB" id="A0A0D2WQN3"/>
<dbReference type="GO" id="GO:0005634">
    <property type="term" value="C:nucleus"/>
    <property type="evidence" value="ECO:0007669"/>
    <property type="project" value="TreeGrafter"/>
</dbReference>